<keyword evidence="4 6" id="KW-1133">Transmembrane helix</keyword>
<evidence type="ECO:0000313" key="7">
    <source>
        <dbReference type="EMBL" id="GII25063.1"/>
    </source>
</evidence>
<feature type="transmembrane region" description="Helical" evidence="6">
    <location>
        <begin position="225"/>
        <end position="243"/>
    </location>
</feature>
<evidence type="ECO:0000256" key="3">
    <source>
        <dbReference type="ARBA" id="ARBA00022692"/>
    </source>
</evidence>
<feature type="transmembrane region" description="Helical" evidence="6">
    <location>
        <begin position="15"/>
        <end position="34"/>
    </location>
</feature>
<evidence type="ECO:0000256" key="4">
    <source>
        <dbReference type="ARBA" id="ARBA00022989"/>
    </source>
</evidence>
<dbReference type="EMBL" id="BOON01000045">
    <property type="protein sequence ID" value="GII25063.1"/>
    <property type="molecule type" value="Genomic_DNA"/>
</dbReference>
<name>A0A8J3TEN4_9ACTN</name>
<feature type="transmembrane region" description="Helical" evidence="6">
    <location>
        <begin position="40"/>
        <end position="59"/>
    </location>
</feature>
<dbReference type="PANTHER" id="PTHR30482">
    <property type="entry name" value="HIGH-AFFINITY BRANCHED-CHAIN AMINO ACID TRANSPORT SYSTEM PERMEASE"/>
    <property type="match status" value="1"/>
</dbReference>
<evidence type="ECO:0000256" key="5">
    <source>
        <dbReference type="ARBA" id="ARBA00023136"/>
    </source>
</evidence>
<feature type="transmembrane region" description="Helical" evidence="6">
    <location>
        <begin position="119"/>
        <end position="137"/>
    </location>
</feature>
<reference evidence="7" key="1">
    <citation type="submission" date="2021-01" db="EMBL/GenBank/DDBJ databases">
        <title>Whole genome shotgun sequence of Planosporangium mesophilum NBRC 109066.</title>
        <authorList>
            <person name="Komaki H."/>
            <person name="Tamura T."/>
        </authorList>
    </citation>
    <scope>NUCLEOTIDE SEQUENCE</scope>
    <source>
        <strain evidence="7">NBRC 109066</strain>
    </source>
</reference>
<keyword evidence="2" id="KW-1003">Cell membrane</keyword>
<dbReference type="AlphaFoldDB" id="A0A8J3TEN4"/>
<evidence type="ECO:0000313" key="8">
    <source>
        <dbReference type="Proteomes" id="UP000599074"/>
    </source>
</evidence>
<sequence>MTPRVIVEGSRRHRAWQGAGLLLAALVVIALPVLLDDFRLGQFALVIAYSVAVLGLNLVSGFTGQVSLGHGAFFGIGAYTTAILFTDHGWPYLATLPVAALLGLVLGFLVGMPALRLHGLYLAVVTLAVGVAFPVLLTQPIANKLGTGGVAGKTVFVNWTKPAWFTLDVSNLGWKYLVMAAVAALLFWLATGVLRSRVGRSLTALRDNETAAAVSGVWPAEVKTVAFAVSAMYGALGGSLYVLTTPVVSPAGIGFAITLLFITAMVLGGATTVAGAWIGGLAMVFLPYYTSQWAGQVGFLASVTDQPGLFSNVIYGVILIVFIYFLPQGLAPFFTKARSRFVAIVPAAAAPALPAAAEAPAVPASPAPSPGPVQSGR</sequence>
<dbReference type="PANTHER" id="PTHR30482:SF10">
    <property type="entry name" value="HIGH-AFFINITY BRANCHED-CHAIN AMINO ACID TRANSPORT PROTEIN BRAE"/>
    <property type="match status" value="1"/>
</dbReference>
<evidence type="ECO:0000256" key="2">
    <source>
        <dbReference type="ARBA" id="ARBA00022475"/>
    </source>
</evidence>
<dbReference type="InterPro" id="IPR001851">
    <property type="entry name" value="ABC_transp_permease"/>
</dbReference>
<gene>
    <name evidence="7" type="ORF">Pme01_46600</name>
</gene>
<dbReference type="Proteomes" id="UP000599074">
    <property type="component" value="Unassembled WGS sequence"/>
</dbReference>
<dbReference type="GO" id="GO:0015658">
    <property type="term" value="F:branched-chain amino acid transmembrane transporter activity"/>
    <property type="evidence" value="ECO:0007669"/>
    <property type="project" value="InterPro"/>
</dbReference>
<dbReference type="Pfam" id="PF02653">
    <property type="entry name" value="BPD_transp_2"/>
    <property type="match status" value="1"/>
</dbReference>
<feature type="transmembrane region" description="Helical" evidence="6">
    <location>
        <begin position="92"/>
        <end position="112"/>
    </location>
</feature>
<proteinExistence type="predicted"/>
<keyword evidence="8" id="KW-1185">Reference proteome</keyword>
<dbReference type="GO" id="GO:0005886">
    <property type="term" value="C:plasma membrane"/>
    <property type="evidence" value="ECO:0007669"/>
    <property type="project" value="UniProtKB-SubCell"/>
</dbReference>
<keyword evidence="3 6" id="KW-0812">Transmembrane</keyword>
<dbReference type="InterPro" id="IPR043428">
    <property type="entry name" value="LivM-like"/>
</dbReference>
<comment type="subcellular location">
    <subcellularLocation>
        <location evidence="1">Cell membrane</location>
        <topology evidence="1">Multi-pass membrane protein</topology>
    </subcellularLocation>
</comment>
<dbReference type="RefSeq" id="WP_168117348.1">
    <property type="nucleotide sequence ID" value="NZ_BOON01000045.1"/>
</dbReference>
<feature type="transmembrane region" description="Helical" evidence="6">
    <location>
        <begin position="66"/>
        <end position="86"/>
    </location>
</feature>
<accession>A0A8J3TEN4</accession>
<protein>
    <submittedName>
        <fullName evidence="7">Branched-chain amino acid ABC transporter permease</fullName>
    </submittedName>
</protein>
<organism evidence="7 8">
    <name type="scientific">Planosporangium mesophilum</name>
    <dbReference type="NCBI Taxonomy" id="689768"/>
    <lineage>
        <taxon>Bacteria</taxon>
        <taxon>Bacillati</taxon>
        <taxon>Actinomycetota</taxon>
        <taxon>Actinomycetes</taxon>
        <taxon>Micromonosporales</taxon>
        <taxon>Micromonosporaceae</taxon>
        <taxon>Planosporangium</taxon>
    </lineage>
</organism>
<feature type="transmembrane region" description="Helical" evidence="6">
    <location>
        <begin position="309"/>
        <end position="326"/>
    </location>
</feature>
<feature type="transmembrane region" description="Helical" evidence="6">
    <location>
        <begin position="249"/>
        <end position="267"/>
    </location>
</feature>
<evidence type="ECO:0000256" key="6">
    <source>
        <dbReference type="SAM" id="Phobius"/>
    </source>
</evidence>
<keyword evidence="5 6" id="KW-0472">Membrane</keyword>
<dbReference type="CDD" id="cd06581">
    <property type="entry name" value="TM_PBP1_LivM_like"/>
    <property type="match status" value="1"/>
</dbReference>
<comment type="caution">
    <text evidence="7">The sequence shown here is derived from an EMBL/GenBank/DDBJ whole genome shotgun (WGS) entry which is preliminary data.</text>
</comment>
<feature type="transmembrane region" description="Helical" evidence="6">
    <location>
        <begin position="174"/>
        <end position="194"/>
    </location>
</feature>
<evidence type="ECO:0000256" key="1">
    <source>
        <dbReference type="ARBA" id="ARBA00004651"/>
    </source>
</evidence>
<feature type="transmembrane region" description="Helical" evidence="6">
    <location>
        <begin position="272"/>
        <end position="289"/>
    </location>
</feature>